<evidence type="ECO:0000256" key="1">
    <source>
        <dbReference type="SAM" id="Phobius"/>
    </source>
</evidence>
<dbReference type="RefSeq" id="WP_018304468.1">
    <property type="nucleotide sequence ID" value="NZ_KB902313.1"/>
</dbReference>
<dbReference type="Pfam" id="PF13781">
    <property type="entry name" value="DoxX_3"/>
    <property type="match status" value="1"/>
</dbReference>
<sequence length="435" mass="44423">MADGRRRALVLGGYGLIGAACLRRMTTAGWRVTGVGRDAAAARRVAPDADWAIRDLAAMGEAEWRALVAGADVVINASGALQDGGGDDLGAIHERAVVRLVRALEGSRTRLVQISAAGVAPDAPTAFFRTKARGDGAIRASGLDWVILRPTLVIGAGAFGGSALLRAAAALPGVAPQVLPEAMIQTVALDDVADAVLAAAEGAIPGGTVADLTEAEARSLPETVAAVRHWLGLPRALWAPPVPPVLLRGAAAVADGLGRLGWRSPLRSTAIRALADGVRGDPSAWEAAGGAPCRPLEQTLAAMPAGLQERWFARLYLLFPLAVATLSVFWIASGLIGLARTGAAAEVLTSRGWSDAAARVAVWIGGVADLALGLAILWRPLVRAAALGMAALAGGYLVAATLAAPDLWADPMGPLVKVIPGLVLALVVAALTESR</sequence>
<reference evidence="3 4" key="1">
    <citation type="submission" date="2013-01" db="EMBL/GenBank/DDBJ databases">
        <authorList>
            <person name="Fiebig A."/>
            <person name="Goeker M."/>
            <person name="Klenk H.-P.P."/>
        </authorList>
    </citation>
    <scope>NUCLEOTIDE SEQUENCE [LARGE SCALE GENOMIC DNA]</scope>
    <source>
        <strain evidence="3 4">DSM 24838</strain>
    </source>
</reference>
<evidence type="ECO:0000259" key="2">
    <source>
        <dbReference type="Pfam" id="PF13460"/>
    </source>
</evidence>
<dbReference type="AlphaFoldDB" id="A0A0D0PHV3"/>
<dbReference type="InterPro" id="IPR036291">
    <property type="entry name" value="NAD(P)-bd_dom_sf"/>
</dbReference>
<dbReference type="InterPro" id="IPR051207">
    <property type="entry name" value="ComplexI_NDUFA9_subunit"/>
</dbReference>
<keyword evidence="1" id="KW-0472">Membrane</keyword>
<dbReference type="Pfam" id="PF13460">
    <property type="entry name" value="NAD_binding_10"/>
    <property type="match status" value="1"/>
</dbReference>
<feature type="transmembrane region" description="Helical" evidence="1">
    <location>
        <begin position="415"/>
        <end position="432"/>
    </location>
</feature>
<keyword evidence="4" id="KW-1185">Reference proteome</keyword>
<accession>A0A0D0PHV3</accession>
<dbReference type="PATRIC" id="fig|1123501.6.peg.399"/>
<evidence type="ECO:0000313" key="4">
    <source>
        <dbReference type="Proteomes" id="UP000035100"/>
    </source>
</evidence>
<dbReference type="GO" id="GO:0044877">
    <property type="term" value="F:protein-containing complex binding"/>
    <property type="evidence" value="ECO:0007669"/>
    <property type="project" value="TreeGrafter"/>
</dbReference>
<dbReference type="OrthoDB" id="5377001at2"/>
<keyword evidence="1" id="KW-1133">Transmembrane helix</keyword>
<feature type="domain" description="NAD(P)-binding" evidence="2">
    <location>
        <begin position="12"/>
        <end position="154"/>
    </location>
</feature>
<dbReference type="EMBL" id="AONG01000003">
    <property type="protein sequence ID" value="KIQ70966.1"/>
    <property type="molecule type" value="Genomic_DNA"/>
</dbReference>
<dbReference type="Proteomes" id="UP000035100">
    <property type="component" value="Unassembled WGS sequence"/>
</dbReference>
<gene>
    <name evidence="3" type="ORF">Wenmar_00342</name>
</gene>
<dbReference type="STRING" id="1123501.Wenmar_00342"/>
<dbReference type="InterPro" id="IPR025695">
    <property type="entry name" value="DoxX-like"/>
</dbReference>
<feature type="transmembrane region" description="Helical" evidence="1">
    <location>
        <begin position="356"/>
        <end position="377"/>
    </location>
</feature>
<dbReference type="SUPFAM" id="SSF51735">
    <property type="entry name" value="NAD(P)-binding Rossmann-fold domains"/>
    <property type="match status" value="1"/>
</dbReference>
<feature type="transmembrane region" description="Helical" evidence="1">
    <location>
        <begin position="315"/>
        <end position="336"/>
    </location>
</feature>
<dbReference type="PANTHER" id="PTHR12126">
    <property type="entry name" value="NADH-UBIQUINONE OXIDOREDUCTASE 39 KDA SUBUNIT-RELATED"/>
    <property type="match status" value="1"/>
</dbReference>
<keyword evidence="1" id="KW-0812">Transmembrane</keyword>
<dbReference type="InterPro" id="IPR016040">
    <property type="entry name" value="NAD(P)-bd_dom"/>
</dbReference>
<dbReference type="eggNOG" id="COG0702">
    <property type="taxonomic scope" value="Bacteria"/>
</dbReference>
<organism evidence="3 4">
    <name type="scientific">Wenxinia marina DSM 24838</name>
    <dbReference type="NCBI Taxonomy" id="1123501"/>
    <lineage>
        <taxon>Bacteria</taxon>
        <taxon>Pseudomonadati</taxon>
        <taxon>Pseudomonadota</taxon>
        <taxon>Alphaproteobacteria</taxon>
        <taxon>Rhodobacterales</taxon>
        <taxon>Roseobacteraceae</taxon>
        <taxon>Wenxinia</taxon>
    </lineage>
</organism>
<protein>
    <submittedName>
        <fullName evidence="3">Putative nucleoside-diphosphate-sugar epimerase</fullName>
    </submittedName>
</protein>
<feature type="transmembrane region" description="Helical" evidence="1">
    <location>
        <begin position="384"/>
        <end position="403"/>
    </location>
</feature>
<name>A0A0D0PHV3_9RHOB</name>
<proteinExistence type="predicted"/>
<dbReference type="Gene3D" id="3.40.50.720">
    <property type="entry name" value="NAD(P)-binding Rossmann-like Domain"/>
    <property type="match status" value="1"/>
</dbReference>
<comment type="caution">
    <text evidence="3">The sequence shown here is derived from an EMBL/GenBank/DDBJ whole genome shotgun (WGS) entry which is preliminary data.</text>
</comment>
<dbReference type="PANTHER" id="PTHR12126:SF11">
    <property type="entry name" value="NADH DEHYDROGENASE [UBIQUINONE] 1 ALPHA SUBCOMPLEX SUBUNIT 9, MITOCHONDRIAL"/>
    <property type="match status" value="1"/>
</dbReference>
<dbReference type="PROSITE" id="PS51257">
    <property type="entry name" value="PROKAR_LIPOPROTEIN"/>
    <property type="match status" value="1"/>
</dbReference>
<evidence type="ECO:0000313" key="3">
    <source>
        <dbReference type="EMBL" id="KIQ70966.1"/>
    </source>
</evidence>